<keyword evidence="2" id="KW-0503">Monooxygenase</keyword>
<dbReference type="Proteomes" id="UP000298050">
    <property type="component" value="Unassembled WGS sequence"/>
</dbReference>
<dbReference type="InterPro" id="IPR036396">
    <property type="entry name" value="Cyt_P450_sf"/>
</dbReference>
<dbReference type="Pfam" id="PF00067">
    <property type="entry name" value="p450"/>
    <property type="match status" value="1"/>
</dbReference>
<comment type="similarity">
    <text evidence="1 2">Belongs to the cytochrome P450 family.</text>
</comment>
<dbReference type="InterPro" id="IPR017972">
    <property type="entry name" value="Cyt_P450_CS"/>
</dbReference>
<dbReference type="SUPFAM" id="SSF48264">
    <property type="entry name" value="Cytochrome P450"/>
    <property type="match status" value="1"/>
</dbReference>
<dbReference type="GO" id="GO:0036199">
    <property type="term" value="F:cholest-4-en-3-one 26-monooxygenase activity"/>
    <property type="evidence" value="ECO:0007669"/>
    <property type="project" value="TreeGrafter"/>
</dbReference>
<evidence type="ECO:0000256" key="2">
    <source>
        <dbReference type="RuleBase" id="RU000461"/>
    </source>
</evidence>
<dbReference type="InterPro" id="IPR002397">
    <property type="entry name" value="Cyt_P450_B"/>
</dbReference>
<sequence>MTHYEEIDMFNDMSLIEDPYPYYEHLRAQGPAVYLPQHNVVAVTGYREGLPLFSNPEIFSAANAVTGPFPPLPFTPEGDDITEQLAAHREELSHSGLIMTEDPPQHAKTKSLLMGMITPIRLKENETFMWELADQLIDEFIERGSFEAIMDYGQPYATLVIADLLGVPEEDHKNFRMLRSNLPGQVGGEKEAVRDPLEQIGLQFYGYIEERRQNPRDDVLGKMAQVKYRDGTTPSVIDVVKTATFMFGAGQHTTVLLLASALRILGEDPELQAQLRADRSLIPKFIEEVLRLQSPVKGDYRLVTKTTKIGDLEVKAGTTVMLLLAAMNRDPAVFEDPHSIRLDRTNAGEQVAFGRGVHACAGSPLARGEAKVSLERLFDRLADIRINEAAHGPAGQRRFEYEPTYTLRGLKELHLDFTRA</sequence>
<dbReference type="PRINTS" id="PR00359">
    <property type="entry name" value="BP450"/>
</dbReference>
<organism evidence="3 4">
    <name type="scientific">Mangrovimicrobium sediminis</name>
    <dbReference type="NCBI Taxonomy" id="2562682"/>
    <lineage>
        <taxon>Bacteria</taxon>
        <taxon>Pseudomonadati</taxon>
        <taxon>Pseudomonadota</taxon>
        <taxon>Gammaproteobacteria</taxon>
        <taxon>Cellvibrionales</taxon>
        <taxon>Halieaceae</taxon>
        <taxon>Mangrovimicrobium</taxon>
    </lineage>
</organism>
<dbReference type="PANTHER" id="PTHR46696:SF4">
    <property type="entry name" value="BIOTIN BIOSYNTHESIS CYTOCHROME P450"/>
    <property type="match status" value="1"/>
</dbReference>
<dbReference type="RefSeq" id="WP_135443537.1">
    <property type="nucleotide sequence ID" value="NZ_SRLE01000007.1"/>
</dbReference>
<dbReference type="Gene3D" id="1.10.630.10">
    <property type="entry name" value="Cytochrome P450"/>
    <property type="match status" value="1"/>
</dbReference>
<accession>A0A4Z0M1T8</accession>
<dbReference type="EMBL" id="SRLE01000007">
    <property type="protein sequence ID" value="TGD73406.1"/>
    <property type="molecule type" value="Genomic_DNA"/>
</dbReference>
<reference evidence="3 4" key="1">
    <citation type="submission" date="2019-04" db="EMBL/GenBank/DDBJ databases">
        <title>Taxonomy of novel Haliea sp. from mangrove soil of West Coast of India.</title>
        <authorList>
            <person name="Verma A."/>
            <person name="Kumar P."/>
            <person name="Krishnamurthi S."/>
        </authorList>
    </citation>
    <scope>NUCLEOTIDE SEQUENCE [LARGE SCALE GENOMIC DNA]</scope>
    <source>
        <strain evidence="3 4">SAOS-164</strain>
    </source>
</reference>
<evidence type="ECO:0000313" key="3">
    <source>
        <dbReference type="EMBL" id="TGD73406.1"/>
    </source>
</evidence>
<dbReference type="InterPro" id="IPR001128">
    <property type="entry name" value="Cyt_P450"/>
</dbReference>
<dbReference type="GO" id="GO:0020037">
    <property type="term" value="F:heme binding"/>
    <property type="evidence" value="ECO:0007669"/>
    <property type="project" value="InterPro"/>
</dbReference>
<comment type="caution">
    <text evidence="3">The sequence shown here is derived from an EMBL/GenBank/DDBJ whole genome shotgun (WGS) entry which is preliminary data.</text>
</comment>
<evidence type="ECO:0000313" key="4">
    <source>
        <dbReference type="Proteomes" id="UP000298050"/>
    </source>
</evidence>
<name>A0A4Z0M1T8_9GAMM</name>
<proteinExistence type="inferred from homology"/>
<dbReference type="GO" id="GO:0008395">
    <property type="term" value="F:steroid hydroxylase activity"/>
    <property type="evidence" value="ECO:0007669"/>
    <property type="project" value="TreeGrafter"/>
</dbReference>
<keyword evidence="2" id="KW-0560">Oxidoreductase</keyword>
<gene>
    <name evidence="3" type="ORF">E4634_10250</name>
</gene>
<dbReference type="PANTHER" id="PTHR46696">
    <property type="entry name" value="P450, PUTATIVE (EUROFUNG)-RELATED"/>
    <property type="match status" value="1"/>
</dbReference>
<dbReference type="OrthoDB" id="7052847at2"/>
<dbReference type="PROSITE" id="PS00086">
    <property type="entry name" value="CYTOCHROME_P450"/>
    <property type="match status" value="1"/>
</dbReference>
<evidence type="ECO:0000256" key="1">
    <source>
        <dbReference type="ARBA" id="ARBA00010617"/>
    </source>
</evidence>
<dbReference type="GO" id="GO:0006707">
    <property type="term" value="P:cholesterol catabolic process"/>
    <property type="evidence" value="ECO:0007669"/>
    <property type="project" value="TreeGrafter"/>
</dbReference>
<keyword evidence="2" id="KW-0349">Heme</keyword>
<dbReference type="GO" id="GO:0005506">
    <property type="term" value="F:iron ion binding"/>
    <property type="evidence" value="ECO:0007669"/>
    <property type="project" value="InterPro"/>
</dbReference>
<protein>
    <submittedName>
        <fullName evidence="3">Cytochrome P450</fullName>
    </submittedName>
</protein>
<keyword evidence="2" id="KW-0408">Iron</keyword>
<keyword evidence="4" id="KW-1185">Reference proteome</keyword>
<dbReference type="AlphaFoldDB" id="A0A4Z0M1T8"/>
<keyword evidence="2" id="KW-0479">Metal-binding</keyword>